<dbReference type="OrthoDB" id="309339at2759"/>
<keyword evidence="7" id="KW-1185">Reference proteome</keyword>
<evidence type="ECO:0000313" key="7">
    <source>
        <dbReference type="Proteomes" id="UP000015354"/>
    </source>
</evidence>
<reference evidence="6 7" key="1">
    <citation type="journal article" date="2013" name="PLoS ONE">
        <title>Predicting the Proteins of Angomonas deanei, Strigomonas culicis and Their Respective Endosymbionts Reveals New Aspects of the Trypanosomatidae Family.</title>
        <authorList>
            <person name="Motta M.C."/>
            <person name="Martins A.C."/>
            <person name="de Souza S.S."/>
            <person name="Catta-Preta C.M."/>
            <person name="Silva R."/>
            <person name="Klein C.C."/>
            <person name="de Almeida L.G."/>
            <person name="de Lima Cunha O."/>
            <person name="Ciapina L.P."/>
            <person name="Brocchi M."/>
            <person name="Colabardini A.C."/>
            <person name="de Araujo Lima B."/>
            <person name="Machado C.R."/>
            <person name="de Almeida Soares C.M."/>
            <person name="Probst C.M."/>
            <person name="de Menezes C.B."/>
            <person name="Thompson C.E."/>
            <person name="Bartholomeu D.C."/>
            <person name="Gradia D.F."/>
            <person name="Pavoni D.P."/>
            <person name="Grisard E.C."/>
            <person name="Fantinatti-Garboggini F."/>
            <person name="Marchini F.K."/>
            <person name="Rodrigues-Luiz G.F."/>
            <person name="Wagner G."/>
            <person name="Goldman G.H."/>
            <person name="Fietto J.L."/>
            <person name="Elias M.C."/>
            <person name="Goldman M.H."/>
            <person name="Sagot M.F."/>
            <person name="Pereira M."/>
            <person name="Stoco P.H."/>
            <person name="de Mendonca-Neto R.P."/>
            <person name="Teixeira S.M."/>
            <person name="Maciel T.E."/>
            <person name="de Oliveira Mendes T.A."/>
            <person name="Urmenyi T.P."/>
            <person name="de Souza W."/>
            <person name="Schenkman S."/>
            <person name="de Vasconcelos A.T."/>
        </authorList>
    </citation>
    <scope>NUCLEOTIDE SEQUENCE [LARGE SCALE GENOMIC DNA]</scope>
</reference>
<dbReference type="Pfam" id="PF13432">
    <property type="entry name" value="TPR_16"/>
    <property type="match status" value="2"/>
</dbReference>
<organism evidence="6 7">
    <name type="scientific">Strigomonas culicis</name>
    <dbReference type="NCBI Taxonomy" id="28005"/>
    <lineage>
        <taxon>Eukaryota</taxon>
        <taxon>Discoba</taxon>
        <taxon>Euglenozoa</taxon>
        <taxon>Kinetoplastea</taxon>
        <taxon>Metakinetoplastina</taxon>
        <taxon>Trypanosomatida</taxon>
        <taxon>Trypanosomatidae</taxon>
        <taxon>Strigomonadinae</taxon>
        <taxon>Strigomonas</taxon>
    </lineage>
</organism>
<feature type="compositionally biased region" description="Polar residues" evidence="5">
    <location>
        <begin position="27"/>
        <end position="36"/>
    </location>
</feature>
<dbReference type="PANTHER" id="PTHR44186">
    <property type="match status" value="1"/>
</dbReference>
<dbReference type="GO" id="GO:0061512">
    <property type="term" value="P:protein localization to cilium"/>
    <property type="evidence" value="ECO:0007669"/>
    <property type="project" value="TreeGrafter"/>
</dbReference>
<feature type="region of interest" description="Disordered" evidence="5">
    <location>
        <begin position="457"/>
        <end position="529"/>
    </location>
</feature>
<dbReference type="SMART" id="SM00028">
    <property type="entry name" value="TPR"/>
    <property type="match status" value="9"/>
</dbReference>
<name>S9W7J6_9TRYP</name>
<evidence type="ECO:0000256" key="3">
    <source>
        <dbReference type="ARBA" id="ARBA00023778"/>
    </source>
</evidence>
<dbReference type="GO" id="GO:0036064">
    <property type="term" value="C:ciliary basal body"/>
    <property type="evidence" value="ECO:0007669"/>
    <property type="project" value="TreeGrafter"/>
</dbReference>
<dbReference type="Pfam" id="PF13181">
    <property type="entry name" value="TPR_8"/>
    <property type="match status" value="2"/>
</dbReference>
<evidence type="ECO:0000313" key="6">
    <source>
        <dbReference type="EMBL" id="EPY31980.1"/>
    </source>
</evidence>
<feature type="repeat" description="TPR" evidence="4">
    <location>
        <begin position="366"/>
        <end position="399"/>
    </location>
</feature>
<dbReference type="InterPro" id="IPR011990">
    <property type="entry name" value="TPR-like_helical_dom_sf"/>
</dbReference>
<dbReference type="PANTHER" id="PTHR44186:SF1">
    <property type="entry name" value="BARDET-BIEDL SYNDROME 4 PROTEIN"/>
    <property type="match status" value="1"/>
</dbReference>
<dbReference type="PROSITE" id="PS50293">
    <property type="entry name" value="TPR_REGION"/>
    <property type="match status" value="1"/>
</dbReference>
<evidence type="ECO:0000256" key="4">
    <source>
        <dbReference type="PROSITE-ProRule" id="PRU00339"/>
    </source>
</evidence>
<dbReference type="SUPFAM" id="SSF48452">
    <property type="entry name" value="TPR-like"/>
    <property type="match status" value="3"/>
</dbReference>
<evidence type="ECO:0000256" key="5">
    <source>
        <dbReference type="SAM" id="MobiDB-lite"/>
    </source>
</evidence>
<dbReference type="GO" id="GO:0060271">
    <property type="term" value="P:cilium assembly"/>
    <property type="evidence" value="ECO:0007669"/>
    <property type="project" value="TreeGrafter"/>
</dbReference>
<comment type="similarity">
    <text evidence="3">Belongs to the BBS4 family.</text>
</comment>
<evidence type="ECO:0000256" key="1">
    <source>
        <dbReference type="ARBA" id="ARBA00022737"/>
    </source>
</evidence>
<protein>
    <submittedName>
        <fullName evidence="6">Bardet-Biedl syndrome 4 protein like protein (BBS4-like protein 4)</fullName>
    </submittedName>
</protein>
<feature type="repeat" description="TPR" evidence="4">
    <location>
        <begin position="195"/>
        <end position="228"/>
    </location>
</feature>
<keyword evidence="1" id="KW-0677">Repeat</keyword>
<dbReference type="InterPro" id="IPR019734">
    <property type="entry name" value="TPR_rpt"/>
</dbReference>
<dbReference type="Pfam" id="PF13414">
    <property type="entry name" value="TPR_11"/>
    <property type="match status" value="1"/>
</dbReference>
<proteinExistence type="inferred from homology"/>
<feature type="compositionally biased region" description="Polar residues" evidence="5">
    <location>
        <begin position="496"/>
        <end position="508"/>
    </location>
</feature>
<dbReference type="AlphaFoldDB" id="S9W7J6"/>
<gene>
    <name evidence="6" type="ORF">STCU_03043</name>
</gene>
<dbReference type="PROSITE" id="PS50005">
    <property type="entry name" value="TPR"/>
    <property type="match status" value="3"/>
</dbReference>
<dbReference type="Gene3D" id="1.25.40.10">
    <property type="entry name" value="Tetratricopeptide repeat domain"/>
    <property type="match status" value="4"/>
</dbReference>
<accession>S9W7J6</accession>
<dbReference type="Proteomes" id="UP000015354">
    <property type="component" value="Unassembled WGS sequence"/>
</dbReference>
<feature type="compositionally biased region" description="Low complexity" evidence="5">
    <location>
        <begin position="512"/>
        <end position="529"/>
    </location>
</feature>
<feature type="region of interest" description="Disordered" evidence="5">
    <location>
        <begin position="1"/>
        <end position="40"/>
    </location>
</feature>
<comment type="caution">
    <text evidence="6">The sequence shown here is derived from an EMBL/GenBank/DDBJ whole genome shotgun (WGS) entry which is preliminary data.</text>
</comment>
<evidence type="ECO:0000256" key="2">
    <source>
        <dbReference type="ARBA" id="ARBA00022803"/>
    </source>
</evidence>
<feature type="compositionally biased region" description="Pro residues" evidence="5">
    <location>
        <begin position="467"/>
        <end position="478"/>
    </location>
</feature>
<dbReference type="EMBL" id="ATMH01003043">
    <property type="protein sequence ID" value="EPY31980.1"/>
    <property type="molecule type" value="Genomic_DNA"/>
</dbReference>
<feature type="compositionally biased region" description="Pro residues" evidence="5">
    <location>
        <begin position="1"/>
        <end position="10"/>
    </location>
</feature>
<feature type="repeat" description="TPR" evidence="4">
    <location>
        <begin position="229"/>
        <end position="262"/>
    </location>
</feature>
<keyword evidence="2 4" id="KW-0802">TPR repeat</keyword>
<sequence>MQAQTTPPPTSTSRSQRDDGQGPGAQGTPNPSTAKSARSAKSMEALVAELKDIRERRNWLIHELFTRQEYVDCLHVIEAQLRETAGTCEYALYVKGLLKRMAGELKESLQLLQAAVLVNPETLLNRKQLGRALFLLGRHEEAIFTFEETETIRQAKMLGEDWELPLCAGLCYTYLRRYDEAVEAFMRSVAVQRHDATLLHLGRVLLLQRDYKGALEVYEEALKLSPDNPEVLVLLGQLHLQLGHVPAAFHHFGQCLTLDAVNTKAIIAAASLMEDNGDYDVALRKYRIAVAYLPDSPQLWNNIGVCFFGKRSEYAAIACLRKSVYLGPFEWITHYNLGIVFLTMGRYVSAFHYLSAAISLHGGQYAPAYMFLGVCLSLMNDIENACHAYDRALQLSDDFLFHLNYAVTLFNCGCTAPAAQQLQAFQAVWDTLPPQTRRAQSAAIPGVLRELQARLGQGPAPQELPGTPVPPAPVPLQPLPAAAAGRRRSDLLDPPESSQAVDSRSDSAGSEVRAAAGGQRVVAASLPPA</sequence>